<evidence type="ECO:0000256" key="6">
    <source>
        <dbReference type="SAM" id="MobiDB-lite"/>
    </source>
</evidence>
<gene>
    <name evidence="8" type="ORF">BN9_075490</name>
</gene>
<reference evidence="8 9" key="1">
    <citation type="submission" date="2012-05" db="EMBL/GenBank/DDBJ databases">
        <title>Recombination and specialization in a pathogen metapopulation.</title>
        <authorList>
            <person name="Gardiner A."/>
            <person name="Kemen E."/>
            <person name="Schultz-Larsen T."/>
            <person name="MacLean D."/>
            <person name="Van Oosterhout C."/>
            <person name="Jones J.D.G."/>
        </authorList>
    </citation>
    <scope>NUCLEOTIDE SEQUENCE [LARGE SCALE GENOMIC DNA]</scope>
    <source>
        <strain evidence="8 9">Ac Nc2</strain>
    </source>
</reference>
<feature type="region of interest" description="Disordered" evidence="6">
    <location>
        <begin position="385"/>
        <end position="457"/>
    </location>
</feature>
<organism evidence="8 9">
    <name type="scientific">Albugo candida</name>
    <dbReference type="NCBI Taxonomy" id="65357"/>
    <lineage>
        <taxon>Eukaryota</taxon>
        <taxon>Sar</taxon>
        <taxon>Stramenopiles</taxon>
        <taxon>Oomycota</taxon>
        <taxon>Peronosporomycetes</taxon>
        <taxon>Albuginales</taxon>
        <taxon>Albuginaceae</taxon>
        <taxon>Albugo</taxon>
    </lineage>
</organism>
<feature type="region of interest" description="Disordered" evidence="6">
    <location>
        <begin position="242"/>
        <end position="333"/>
    </location>
</feature>
<proteinExistence type="predicted"/>
<dbReference type="EMBL" id="CAIX01000133">
    <property type="protein sequence ID" value="CCI46606.1"/>
    <property type="molecule type" value="Genomic_DNA"/>
</dbReference>
<dbReference type="Proteomes" id="UP000053237">
    <property type="component" value="Unassembled WGS sequence"/>
</dbReference>
<feature type="region of interest" description="Disordered" evidence="6">
    <location>
        <begin position="89"/>
        <end position="124"/>
    </location>
</feature>
<evidence type="ECO:0000256" key="5">
    <source>
        <dbReference type="PROSITE-ProRule" id="PRU01371"/>
    </source>
</evidence>
<feature type="compositionally biased region" description="Low complexity" evidence="6">
    <location>
        <begin position="316"/>
        <end position="327"/>
    </location>
</feature>
<evidence type="ECO:0000256" key="2">
    <source>
        <dbReference type="ARBA" id="ARBA00022737"/>
    </source>
</evidence>
<dbReference type="InterPro" id="IPR026319">
    <property type="entry name" value="ZC2HC1A/B-like"/>
</dbReference>
<feature type="domain" description="C2HC/C3H-type" evidence="7">
    <location>
        <begin position="339"/>
        <end position="368"/>
    </location>
</feature>
<feature type="region of interest" description="Disordered" evidence="6">
    <location>
        <begin position="478"/>
        <end position="513"/>
    </location>
</feature>
<feature type="region of interest" description="Disordered" evidence="6">
    <location>
        <begin position="32"/>
        <end position="57"/>
    </location>
</feature>
<dbReference type="PROSITE" id="PS52027">
    <property type="entry name" value="ZF_C2HC_C3H"/>
    <property type="match status" value="2"/>
</dbReference>
<evidence type="ECO:0000256" key="3">
    <source>
        <dbReference type="ARBA" id="ARBA00022771"/>
    </source>
</evidence>
<dbReference type="AlphaFoldDB" id="A0A024GIS5"/>
<feature type="domain" description="C2HC/C3H-type" evidence="7">
    <location>
        <begin position="461"/>
        <end position="490"/>
    </location>
</feature>
<feature type="compositionally biased region" description="Polar residues" evidence="6">
    <location>
        <begin position="424"/>
        <end position="439"/>
    </location>
</feature>
<accession>A0A024GIS5</accession>
<dbReference type="PANTHER" id="PTHR13555">
    <property type="entry name" value="C2H2 ZINC FINGER CGI-62-RELATED"/>
    <property type="match status" value="1"/>
</dbReference>
<keyword evidence="2" id="KW-0677">Repeat</keyword>
<dbReference type="InterPro" id="IPR049899">
    <property type="entry name" value="Znf_C2HC_C3H"/>
</dbReference>
<keyword evidence="9" id="KW-1185">Reference proteome</keyword>
<dbReference type="OrthoDB" id="10066537at2759"/>
<evidence type="ECO:0000313" key="8">
    <source>
        <dbReference type="EMBL" id="CCI46606.1"/>
    </source>
</evidence>
<feature type="compositionally biased region" description="Basic and acidic residues" evidence="6">
    <location>
        <begin position="32"/>
        <end position="43"/>
    </location>
</feature>
<evidence type="ECO:0000256" key="4">
    <source>
        <dbReference type="ARBA" id="ARBA00022833"/>
    </source>
</evidence>
<dbReference type="GO" id="GO:0008270">
    <property type="term" value="F:zinc ion binding"/>
    <property type="evidence" value="ECO:0007669"/>
    <property type="project" value="UniProtKB-KW"/>
</dbReference>
<evidence type="ECO:0000256" key="1">
    <source>
        <dbReference type="ARBA" id="ARBA00022723"/>
    </source>
</evidence>
<dbReference type="Pfam" id="PF13913">
    <property type="entry name" value="zf-C2HC_2"/>
    <property type="match status" value="2"/>
</dbReference>
<dbReference type="InParanoid" id="A0A024GIS5"/>
<keyword evidence="4" id="KW-0862">Zinc</keyword>
<comment type="caution">
    <text evidence="8">The sequence shown here is derived from an EMBL/GenBank/DDBJ whole genome shotgun (WGS) entry which is preliminary data.</text>
</comment>
<feature type="compositionally biased region" description="Polar residues" evidence="6">
    <location>
        <begin position="250"/>
        <end position="260"/>
    </location>
</feature>
<feature type="compositionally biased region" description="Polar residues" evidence="6">
    <location>
        <begin position="385"/>
        <end position="394"/>
    </location>
</feature>
<keyword evidence="3 5" id="KW-0863">Zinc-finger</keyword>
<protein>
    <recommendedName>
        <fullName evidence="7">C2HC/C3H-type domain-containing protein</fullName>
    </recommendedName>
</protein>
<evidence type="ECO:0000313" key="9">
    <source>
        <dbReference type="Proteomes" id="UP000053237"/>
    </source>
</evidence>
<feature type="compositionally biased region" description="Basic and acidic residues" evidence="6">
    <location>
        <begin position="280"/>
        <end position="303"/>
    </location>
</feature>
<feature type="compositionally biased region" description="Polar residues" evidence="6">
    <location>
        <begin position="498"/>
        <end position="507"/>
    </location>
</feature>
<keyword evidence="1" id="KW-0479">Metal-binding</keyword>
<sequence>MQPATRSRYDVAEYARKQQVAKERARELKEQRRVGILSEDHTFTPKMKANPPLTRDTPEEYERYVGQSIASDDIPIRPSKSFAVTRKEILRPEDSKNSHDVISSNQQTERETRTDSGDTLDSLARQYPKLRSSVSGIKLEVLRAEDANTSLRSKAGRGVSNDTVNRRLDNVSCSRNSDCQCALCVNDGGDAAIITPLRRAKYFEKDSNTEREILDSMQSVRIEMKDRREMESSLFLLKSKLSRRKARSAPTQQRNYNSDALTERSAPIDKHRTTSVSKTVRSEKPQTADRNRRTDAAREDDKPQTLGRPRVQEKTQSFPSSSSNLQSFEEDDKEQIEQTMYQCDICQRKFIESVIERHQRICAKNSAPRKVYNMRAKRLEGSGIEQIQSANKQTAAKVGSGRDANSRKKNNSENQIIGKKSTWKSKSSAFREAMSSSRNVGKALKDGTKLPPSMPSAPDPSLIQCEYCSRRFNEKAADRHIPFCREKTQRDKIKKAAQSKTSAQNSIRQKRKK</sequence>
<name>A0A024GIS5_9STRA</name>
<feature type="compositionally biased region" description="Basic and acidic residues" evidence="6">
    <location>
        <begin position="89"/>
        <end position="99"/>
    </location>
</feature>
<evidence type="ECO:0000259" key="7">
    <source>
        <dbReference type="PROSITE" id="PS52027"/>
    </source>
</evidence>
<feature type="compositionally biased region" description="Basic and acidic residues" evidence="6">
    <location>
        <begin position="478"/>
        <end position="491"/>
    </location>
</feature>